<feature type="domain" description="Restriction endonuclease PvuRts1 I-like N-terminal" evidence="2">
    <location>
        <begin position="4"/>
        <end position="117"/>
    </location>
</feature>
<dbReference type="Pfam" id="PF18491">
    <property type="entry name" value="SRA"/>
    <property type="match status" value="1"/>
</dbReference>
<evidence type="ECO:0000259" key="1">
    <source>
        <dbReference type="Pfam" id="PF18491"/>
    </source>
</evidence>
<dbReference type="OrthoDB" id="5125854at2"/>
<feature type="domain" description="PvuRts1 I-like SET and RING associated" evidence="1">
    <location>
        <begin position="140"/>
        <end position="279"/>
    </location>
</feature>
<proteinExistence type="predicted"/>
<dbReference type="AlphaFoldDB" id="A0A1S2VPL7"/>
<comment type="caution">
    <text evidence="3">The sequence shown here is derived from an EMBL/GenBank/DDBJ whole genome shotgun (WGS) entry which is preliminary data.</text>
</comment>
<name>A0A1S2VPL7_9BACT</name>
<dbReference type="Pfam" id="PF21598">
    <property type="entry name" value="PvuRts1I-like_N"/>
    <property type="match status" value="1"/>
</dbReference>
<evidence type="ECO:0000259" key="2">
    <source>
        <dbReference type="Pfam" id="PF21598"/>
    </source>
</evidence>
<dbReference type="Proteomes" id="UP000181790">
    <property type="component" value="Unassembled WGS sequence"/>
</dbReference>
<sequence length="286" mass="33646">MNKLDYITRQLAKAQKKRFEHYVVTRIWHLLNDLSIKFVTQQYVSRPDGRALTDIFFPQLQIHIEVDEGYHKKLIDEDRLREADIINATGHEIIRIDVTQKIEAINAEIDQVIQRIKQKKVDSTSFSPWDIEFDYSPEKFIGKGFIDISDDCSFFRKHEAASCFGKSFKNYSLQYGEVQHPTELNKSLWFPKLYANEKWNNLISNDEKIITEYSKSEDIQLTIEKVLKKGYLNRIVFARVKSSLGDTMYRFKGEYELDLLNTNSVNGLIWRKVSDRVNTYKSTEAH</sequence>
<gene>
    <name evidence="3" type="ORF">BLX24_00975</name>
</gene>
<dbReference type="InterPro" id="IPR048797">
    <property type="entry name" value="PvuRts1I-like_N"/>
</dbReference>
<organism evidence="3 4">
    <name type="scientific">Arsenicibacter rosenii</name>
    <dbReference type="NCBI Taxonomy" id="1750698"/>
    <lineage>
        <taxon>Bacteria</taxon>
        <taxon>Pseudomonadati</taxon>
        <taxon>Bacteroidota</taxon>
        <taxon>Cytophagia</taxon>
        <taxon>Cytophagales</taxon>
        <taxon>Spirosomataceae</taxon>
        <taxon>Arsenicibacter</taxon>
    </lineage>
</organism>
<dbReference type="Gene3D" id="3.40.960.10">
    <property type="entry name" value="VSR Endonuclease"/>
    <property type="match status" value="1"/>
</dbReference>
<keyword evidence="4" id="KW-1185">Reference proteome</keyword>
<accession>A0A1S2VPL7</accession>
<dbReference type="InterPro" id="IPR040674">
    <property type="entry name" value="PvuRts1I-like_SRA"/>
</dbReference>
<evidence type="ECO:0000313" key="4">
    <source>
        <dbReference type="Proteomes" id="UP000181790"/>
    </source>
</evidence>
<evidence type="ECO:0000313" key="3">
    <source>
        <dbReference type="EMBL" id="OIN60713.1"/>
    </source>
</evidence>
<dbReference type="RefSeq" id="WP_071501214.1">
    <property type="nucleotide sequence ID" value="NZ_MORL01000001.1"/>
</dbReference>
<dbReference type="EMBL" id="MORL01000001">
    <property type="protein sequence ID" value="OIN60713.1"/>
    <property type="molecule type" value="Genomic_DNA"/>
</dbReference>
<reference evidence="3 4" key="1">
    <citation type="submission" date="2016-10" db="EMBL/GenBank/DDBJ databases">
        <title>Arsenicibacter rosenii gen. nov., sp. nov., an efficient arsenic-methylating bacterium isolated from an arsenic-contaminated paddy soil.</title>
        <authorList>
            <person name="Huang K."/>
        </authorList>
    </citation>
    <scope>NUCLEOTIDE SEQUENCE [LARGE SCALE GENOMIC DNA]</scope>
    <source>
        <strain evidence="3 4">SM-1</strain>
    </source>
</reference>
<protein>
    <submittedName>
        <fullName evidence="3">Uncharacterized protein</fullName>
    </submittedName>
</protein>